<reference evidence="5" key="2">
    <citation type="journal article" name="Front. Microbiol.">
        <title>Degradative Capacity of Two Strains of Rhodonia placenta: From Phenotype to Genotype.</title>
        <authorList>
            <person name="Kolle M."/>
            <person name="Horta M.A.C."/>
            <person name="Nowrousian M."/>
            <person name="Ohm R.A."/>
            <person name="Benz J.P."/>
            <person name="Pilgard A."/>
        </authorList>
    </citation>
    <scope>NUCLEOTIDE SEQUENCE</scope>
    <source>
        <strain evidence="5">FPRL280</strain>
    </source>
</reference>
<dbReference type="CDD" id="cd05374">
    <property type="entry name" value="17beta-HSD-like_SDR_c"/>
    <property type="match status" value="1"/>
</dbReference>
<keyword evidence="2" id="KW-0521">NADP</keyword>
<comment type="caution">
    <text evidence="5">The sequence shown here is derived from an EMBL/GenBank/DDBJ whole genome shotgun (WGS) entry which is preliminary data.</text>
</comment>
<comment type="similarity">
    <text evidence="1 4">Belongs to the short-chain dehydrogenases/reductases (SDR) family.</text>
</comment>
<dbReference type="PANTHER" id="PTHR43976">
    <property type="entry name" value="SHORT CHAIN DEHYDROGENASE"/>
    <property type="match status" value="1"/>
</dbReference>
<dbReference type="SUPFAM" id="SSF51735">
    <property type="entry name" value="NAD(P)-binding Rossmann-fold domains"/>
    <property type="match status" value="1"/>
</dbReference>
<dbReference type="Gene3D" id="3.40.50.720">
    <property type="entry name" value="NAD(P)-binding Rossmann-like Domain"/>
    <property type="match status" value="1"/>
</dbReference>
<evidence type="ECO:0000256" key="4">
    <source>
        <dbReference type="RuleBase" id="RU000363"/>
    </source>
</evidence>
<dbReference type="InterPro" id="IPR051911">
    <property type="entry name" value="SDR_oxidoreductase"/>
</dbReference>
<accession>A0A8H7NUS8</accession>
<dbReference type="PRINTS" id="PR00081">
    <property type="entry name" value="GDHRDH"/>
</dbReference>
<protein>
    <submittedName>
        <fullName evidence="5">Uncharacterized protein</fullName>
    </submittedName>
</protein>
<evidence type="ECO:0000313" key="5">
    <source>
        <dbReference type="EMBL" id="KAF9805188.1"/>
    </source>
</evidence>
<sequence>MTECALRHGDCVAATLRKPEVLSELSTQYPPDRLLVIKLDVTKPQEILDVFAAVGKHFGRIDVVFNNAGFGVLGGVEETSDELARSNFEVNFWGAVNVTREAVRFFREENKPAGGRLLQNSSALGHHGNPAVPFYCATKFALEGLTESLALSLDPAWNIKITLVIPGWFRTDIMAGSMIRVPIHPAYSHLPVAAVHDQLDANPLMSGDTAKGVEVIYRVASMPDPPLRFPLGKDSVQNIRDHMEELRATLDQYESWSEQVAAE</sequence>
<dbReference type="InterPro" id="IPR036291">
    <property type="entry name" value="NAD(P)-bd_dom_sf"/>
</dbReference>
<gene>
    <name evidence="5" type="ORF">IEO21_09164</name>
</gene>
<evidence type="ECO:0000256" key="3">
    <source>
        <dbReference type="ARBA" id="ARBA00023002"/>
    </source>
</evidence>
<dbReference type="PRINTS" id="PR00080">
    <property type="entry name" value="SDRFAMILY"/>
</dbReference>
<evidence type="ECO:0000313" key="6">
    <source>
        <dbReference type="Proteomes" id="UP000639403"/>
    </source>
</evidence>
<dbReference type="PANTHER" id="PTHR43976:SF16">
    <property type="entry name" value="SHORT-CHAIN DEHYDROGENASE_REDUCTASE FAMILY PROTEIN"/>
    <property type="match status" value="1"/>
</dbReference>
<dbReference type="AlphaFoldDB" id="A0A8H7NUS8"/>
<dbReference type="Proteomes" id="UP000639403">
    <property type="component" value="Unassembled WGS sequence"/>
</dbReference>
<dbReference type="InterPro" id="IPR002347">
    <property type="entry name" value="SDR_fam"/>
</dbReference>
<dbReference type="Pfam" id="PF00106">
    <property type="entry name" value="adh_short"/>
    <property type="match status" value="1"/>
</dbReference>
<reference evidence="5" key="1">
    <citation type="submission" date="2020-11" db="EMBL/GenBank/DDBJ databases">
        <authorList>
            <person name="Koelle M."/>
            <person name="Horta M.A.C."/>
            <person name="Nowrousian M."/>
            <person name="Ohm R.A."/>
            <person name="Benz P."/>
            <person name="Pilgard A."/>
        </authorList>
    </citation>
    <scope>NUCLEOTIDE SEQUENCE</scope>
    <source>
        <strain evidence="5">FPRL280</strain>
    </source>
</reference>
<keyword evidence="3" id="KW-0560">Oxidoreductase</keyword>
<name>A0A8H7NUS8_9APHY</name>
<evidence type="ECO:0000256" key="2">
    <source>
        <dbReference type="ARBA" id="ARBA00022857"/>
    </source>
</evidence>
<evidence type="ECO:0000256" key="1">
    <source>
        <dbReference type="ARBA" id="ARBA00006484"/>
    </source>
</evidence>
<proteinExistence type="inferred from homology"/>
<dbReference type="EMBL" id="JADOXO010000401">
    <property type="protein sequence ID" value="KAF9805188.1"/>
    <property type="molecule type" value="Genomic_DNA"/>
</dbReference>
<dbReference type="GO" id="GO:0016491">
    <property type="term" value="F:oxidoreductase activity"/>
    <property type="evidence" value="ECO:0007669"/>
    <property type="project" value="UniProtKB-KW"/>
</dbReference>
<dbReference type="InterPro" id="IPR020904">
    <property type="entry name" value="Sc_DH/Rdtase_CS"/>
</dbReference>
<dbReference type="PROSITE" id="PS00061">
    <property type="entry name" value="ADH_SHORT"/>
    <property type="match status" value="1"/>
</dbReference>
<organism evidence="5 6">
    <name type="scientific">Rhodonia placenta</name>
    <dbReference type="NCBI Taxonomy" id="104341"/>
    <lineage>
        <taxon>Eukaryota</taxon>
        <taxon>Fungi</taxon>
        <taxon>Dikarya</taxon>
        <taxon>Basidiomycota</taxon>
        <taxon>Agaricomycotina</taxon>
        <taxon>Agaricomycetes</taxon>
        <taxon>Polyporales</taxon>
        <taxon>Adustoporiaceae</taxon>
        <taxon>Rhodonia</taxon>
    </lineage>
</organism>